<accession>A0ABU7DXE8</accession>
<dbReference type="EMBL" id="JAHUTJ010035144">
    <property type="protein sequence ID" value="MED6278349.1"/>
    <property type="molecule type" value="Genomic_DNA"/>
</dbReference>
<name>A0ABU7DXE8_9TELE</name>
<dbReference type="Proteomes" id="UP001352852">
    <property type="component" value="Unassembled WGS sequence"/>
</dbReference>
<dbReference type="InterPro" id="IPR028745">
    <property type="entry name" value="AKAP9/Pericentrin"/>
</dbReference>
<dbReference type="InterPro" id="IPR019528">
    <property type="entry name" value="PACT_domain"/>
</dbReference>
<feature type="coiled-coil region" evidence="6">
    <location>
        <begin position="10"/>
        <end position="58"/>
    </location>
</feature>
<keyword evidence="4 6" id="KW-0175">Coiled coil</keyword>
<proteinExistence type="predicted"/>
<sequence>RASTSSSDLLESLVKENSELTQRVTTLSQERTTYRGRLANLEKQLRRTECELAKVTTETENQPISDSVNSRLQRYYERYLRAESFRKALVYQKRYLLLLLGGFQDCEEATLCLIARMGVRPSPPLISQQRPLWRFRAVVRVVIAVSRMRFLTRKWQRAIRRVPLSGTTNGHAPGPKADVLRQHQPKINSDSAENRDGSGARRDAVSSLAPPGKSFRLQRRPHSTASVASGHSAGTSQDPERSLTEYIHHLEKVQQRLVGSRLEGLSAFQCDPK</sequence>
<evidence type="ECO:0000313" key="9">
    <source>
        <dbReference type="EMBL" id="MED6278349.1"/>
    </source>
</evidence>
<evidence type="ECO:0000313" key="10">
    <source>
        <dbReference type="Proteomes" id="UP001352852"/>
    </source>
</evidence>
<evidence type="ECO:0000256" key="2">
    <source>
        <dbReference type="ARBA" id="ARBA00022490"/>
    </source>
</evidence>
<keyword evidence="5" id="KW-0206">Cytoskeleton</keyword>
<evidence type="ECO:0000256" key="1">
    <source>
        <dbReference type="ARBA" id="ARBA00004300"/>
    </source>
</evidence>
<dbReference type="PANTHER" id="PTHR44981:SF3">
    <property type="entry name" value="PERICENTRIN"/>
    <property type="match status" value="1"/>
</dbReference>
<reference evidence="9 10" key="1">
    <citation type="submission" date="2021-06" db="EMBL/GenBank/DDBJ databases">
        <authorList>
            <person name="Palmer J.M."/>
        </authorList>
    </citation>
    <scope>NUCLEOTIDE SEQUENCE [LARGE SCALE GENOMIC DNA]</scope>
    <source>
        <strain evidence="9 10">CL_MEX2019</strain>
        <tissue evidence="9">Muscle</tissue>
    </source>
</reference>
<feature type="domain" description="Pericentrin/AKAP-450 centrosomal targeting" evidence="8">
    <location>
        <begin position="78"/>
        <end position="155"/>
    </location>
</feature>
<comment type="caution">
    <text evidence="9">The sequence shown here is derived from an EMBL/GenBank/DDBJ whole genome shotgun (WGS) entry which is preliminary data.</text>
</comment>
<feature type="region of interest" description="Disordered" evidence="7">
    <location>
        <begin position="164"/>
        <end position="245"/>
    </location>
</feature>
<evidence type="ECO:0000256" key="5">
    <source>
        <dbReference type="ARBA" id="ARBA00023212"/>
    </source>
</evidence>
<evidence type="ECO:0000256" key="4">
    <source>
        <dbReference type="ARBA" id="ARBA00023054"/>
    </source>
</evidence>
<evidence type="ECO:0000256" key="6">
    <source>
        <dbReference type="SAM" id="Coils"/>
    </source>
</evidence>
<evidence type="ECO:0000256" key="7">
    <source>
        <dbReference type="SAM" id="MobiDB-lite"/>
    </source>
</evidence>
<evidence type="ECO:0000256" key="3">
    <source>
        <dbReference type="ARBA" id="ARBA00022553"/>
    </source>
</evidence>
<dbReference type="Pfam" id="PF10495">
    <property type="entry name" value="PACT_coil_coil"/>
    <property type="match status" value="1"/>
</dbReference>
<keyword evidence="10" id="KW-1185">Reference proteome</keyword>
<feature type="compositionally biased region" description="Basic and acidic residues" evidence="7">
    <location>
        <begin position="192"/>
        <end position="204"/>
    </location>
</feature>
<dbReference type="PANTHER" id="PTHR44981">
    <property type="entry name" value="PERICENTRIN-LIKE PROTEIN, ISOFORM F"/>
    <property type="match status" value="1"/>
</dbReference>
<keyword evidence="3" id="KW-0597">Phosphoprotein</keyword>
<organism evidence="9 10">
    <name type="scientific">Characodon lateralis</name>
    <dbReference type="NCBI Taxonomy" id="208331"/>
    <lineage>
        <taxon>Eukaryota</taxon>
        <taxon>Metazoa</taxon>
        <taxon>Chordata</taxon>
        <taxon>Craniata</taxon>
        <taxon>Vertebrata</taxon>
        <taxon>Euteleostomi</taxon>
        <taxon>Actinopterygii</taxon>
        <taxon>Neopterygii</taxon>
        <taxon>Teleostei</taxon>
        <taxon>Neoteleostei</taxon>
        <taxon>Acanthomorphata</taxon>
        <taxon>Ovalentaria</taxon>
        <taxon>Atherinomorphae</taxon>
        <taxon>Cyprinodontiformes</taxon>
        <taxon>Goodeidae</taxon>
        <taxon>Characodon</taxon>
    </lineage>
</organism>
<gene>
    <name evidence="9" type="ORF">CHARACLAT_022792</name>
</gene>
<comment type="subcellular location">
    <subcellularLocation>
        <location evidence="1">Cytoplasm</location>
        <location evidence="1">Cytoskeleton</location>
        <location evidence="1">Microtubule organizing center</location>
        <location evidence="1">Centrosome</location>
    </subcellularLocation>
</comment>
<evidence type="ECO:0000259" key="8">
    <source>
        <dbReference type="Pfam" id="PF10495"/>
    </source>
</evidence>
<feature type="non-terminal residue" evidence="9">
    <location>
        <position position="1"/>
    </location>
</feature>
<keyword evidence="2" id="KW-0963">Cytoplasm</keyword>
<protein>
    <recommendedName>
        <fullName evidence="8">Pericentrin/AKAP-450 centrosomal targeting domain-containing protein</fullName>
    </recommendedName>
</protein>
<feature type="compositionally biased region" description="Polar residues" evidence="7">
    <location>
        <begin position="223"/>
        <end position="237"/>
    </location>
</feature>